<accession>A0ABD0LJU1</accession>
<dbReference type="Proteomes" id="UP001519460">
    <property type="component" value="Unassembled WGS sequence"/>
</dbReference>
<keyword evidence="2" id="KW-1185">Reference proteome</keyword>
<dbReference type="EMBL" id="JACVVK020000045">
    <property type="protein sequence ID" value="KAK7499257.1"/>
    <property type="molecule type" value="Genomic_DNA"/>
</dbReference>
<protein>
    <submittedName>
        <fullName evidence="1">Uncharacterized protein</fullName>
    </submittedName>
</protein>
<name>A0ABD0LJU1_9CAEN</name>
<organism evidence="1 2">
    <name type="scientific">Batillaria attramentaria</name>
    <dbReference type="NCBI Taxonomy" id="370345"/>
    <lineage>
        <taxon>Eukaryota</taxon>
        <taxon>Metazoa</taxon>
        <taxon>Spiralia</taxon>
        <taxon>Lophotrochozoa</taxon>
        <taxon>Mollusca</taxon>
        <taxon>Gastropoda</taxon>
        <taxon>Caenogastropoda</taxon>
        <taxon>Sorbeoconcha</taxon>
        <taxon>Cerithioidea</taxon>
        <taxon>Batillariidae</taxon>
        <taxon>Batillaria</taxon>
    </lineage>
</organism>
<evidence type="ECO:0000313" key="2">
    <source>
        <dbReference type="Proteomes" id="UP001519460"/>
    </source>
</evidence>
<comment type="caution">
    <text evidence="1">The sequence shown here is derived from an EMBL/GenBank/DDBJ whole genome shotgun (WGS) entry which is preliminary data.</text>
</comment>
<reference evidence="1 2" key="1">
    <citation type="journal article" date="2023" name="Sci. Data">
        <title>Genome assembly of the Korean intertidal mud-creeper Batillaria attramentaria.</title>
        <authorList>
            <person name="Patra A.K."/>
            <person name="Ho P.T."/>
            <person name="Jun S."/>
            <person name="Lee S.J."/>
            <person name="Kim Y."/>
            <person name="Won Y.J."/>
        </authorList>
    </citation>
    <scope>NUCLEOTIDE SEQUENCE [LARGE SCALE GENOMIC DNA]</scope>
    <source>
        <strain evidence="1">Wonlab-2016</strain>
    </source>
</reference>
<proteinExistence type="predicted"/>
<dbReference type="AlphaFoldDB" id="A0ABD0LJU1"/>
<gene>
    <name evidence="1" type="ORF">BaRGS_00009517</name>
</gene>
<evidence type="ECO:0000313" key="1">
    <source>
        <dbReference type="EMBL" id="KAK7499257.1"/>
    </source>
</evidence>
<sequence>LQYFLPLRKLMNSSEFGNEVLSWTLSVERVCRVRVTHRHCVAGPHLSFPPIEVNHKRRAFIG</sequence>
<feature type="non-terminal residue" evidence="1">
    <location>
        <position position="1"/>
    </location>
</feature>